<evidence type="ECO:0000256" key="4">
    <source>
        <dbReference type="SAM" id="Phobius"/>
    </source>
</evidence>
<dbReference type="InterPro" id="IPR019734">
    <property type="entry name" value="TPR_rpt"/>
</dbReference>
<dbReference type="PANTHER" id="PTHR45586">
    <property type="entry name" value="TPR REPEAT-CONTAINING PROTEIN PA4667"/>
    <property type="match status" value="1"/>
</dbReference>
<dbReference type="Pfam" id="PF14559">
    <property type="entry name" value="TPR_19"/>
    <property type="match status" value="2"/>
</dbReference>
<comment type="caution">
    <text evidence="5">The sequence shown here is derived from an EMBL/GenBank/DDBJ whole genome shotgun (WGS) entry which is preliminary data.</text>
</comment>
<dbReference type="AlphaFoldDB" id="A0A0S8G4L1"/>
<dbReference type="PANTHER" id="PTHR45586:SF1">
    <property type="entry name" value="LIPOPOLYSACCHARIDE ASSEMBLY PROTEIN B"/>
    <property type="match status" value="1"/>
</dbReference>
<keyword evidence="4" id="KW-1133">Transmembrane helix</keyword>
<dbReference type="EMBL" id="LJUO01000218">
    <property type="protein sequence ID" value="KPK67489.1"/>
    <property type="molecule type" value="Genomic_DNA"/>
</dbReference>
<evidence type="ECO:0000256" key="1">
    <source>
        <dbReference type="ARBA" id="ARBA00022737"/>
    </source>
</evidence>
<dbReference type="Proteomes" id="UP000051096">
    <property type="component" value="Unassembled WGS sequence"/>
</dbReference>
<keyword evidence="2 3" id="KW-0802">TPR repeat</keyword>
<dbReference type="SMART" id="SM00028">
    <property type="entry name" value="TPR"/>
    <property type="match status" value="3"/>
</dbReference>
<dbReference type="InterPro" id="IPR011990">
    <property type="entry name" value="TPR-like_helical_dom_sf"/>
</dbReference>
<organism evidence="5 6">
    <name type="scientific">candidate division WOR_3 bacterium SM23_60</name>
    <dbReference type="NCBI Taxonomy" id="1703780"/>
    <lineage>
        <taxon>Bacteria</taxon>
        <taxon>Bacteria division WOR-3</taxon>
    </lineage>
</organism>
<name>A0A0S8G4L1_UNCW3</name>
<evidence type="ECO:0000313" key="6">
    <source>
        <dbReference type="Proteomes" id="UP000051096"/>
    </source>
</evidence>
<evidence type="ECO:0000256" key="2">
    <source>
        <dbReference type="ARBA" id="ARBA00022803"/>
    </source>
</evidence>
<dbReference type="PROSITE" id="PS50005">
    <property type="entry name" value="TPR"/>
    <property type="match status" value="1"/>
</dbReference>
<dbReference type="Gene3D" id="1.25.40.10">
    <property type="entry name" value="Tetratricopeptide repeat domain"/>
    <property type="match status" value="2"/>
</dbReference>
<accession>A0A0S8G4L1</accession>
<protein>
    <submittedName>
        <fullName evidence="5">Uncharacterized protein</fullName>
    </submittedName>
</protein>
<evidence type="ECO:0000313" key="5">
    <source>
        <dbReference type="EMBL" id="KPK67489.1"/>
    </source>
</evidence>
<keyword evidence="4" id="KW-0812">Transmembrane</keyword>
<dbReference type="InterPro" id="IPR051012">
    <property type="entry name" value="CellSynth/LPSAsmb/PSIAsmb"/>
</dbReference>
<proteinExistence type="predicted"/>
<gene>
    <name evidence="5" type="ORF">AMJ87_13300</name>
</gene>
<feature type="transmembrane region" description="Helical" evidence="4">
    <location>
        <begin position="6"/>
        <end position="21"/>
    </location>
</feature>
<dbReference type="SUPFAM" id="SSF48452">
    <property type="entry name" value="TPR-like"/>
    <property type="match status" value="1"/>
</dbReference>
<feature type="repeat" description="TPR" evidence="3">
    <location>
        <begin position="213"/>
        <end position="246"/>
    </location>
</feature>
<reference evidence="5 6" key="1">
    <citation type="journal article" date="2015" name="Microbiome">
        <title>Genomic resolution of linkages in carbon, nitrogen, and sulfur cycling among widespread estuary sediment bacteria.</title>
        <authorList>
            <person name="Baker B.J."/>
            <person name="Lazar C.S."/>
            <person name="Teske A.P."/>
            <person name="Dick G.J."/>
        </authorList>
    </citation>
    <scope>NUCLEOTIDE SEQUENCE [LARGE SCALE GENOMIC DNA]</scope>
    <source>
        <strain evidence="5">SM23_60</strain>
    </source>
</reference>
<keyword evidence="1" id="KW-0677">Repeat</keyword>
<keyword evidence="4" id="KW-0472">Membrane</keyword>
<evidence type="ECO:0000256" key="3">
    <source>
        <dbReference type="PROSITE-ProRule" id="PRU00339"/>
    </source>
</evidence>
<sequence>MITAIAVIIIAVIVLIIFLYVRQGKGKQTGYVPYVEALIALLEHDDATAMKKLKETVNRDSDLIDAYIRLGALYRKQGDVPRATQIHQSLTVRPTLNTRDEKRVFYALVDDMLAANRKNKAISLLREILKIDKKDRHARELILKLDEEMGNYADCITLYEEGRFRRTDPQRHAFYYASLAQAQLQSITGTDPEKEKDAVSLLKKALKISSNSLSALYYLAAHFEKKGNLKKAMEYYRRIITEHPDQAYLIMPAFEKIHFELGSFDEIIPVYERVFREHPNNFTIGLALAALYEKKNAVEMAREVYDKLSQEYPQNVFVSLRLLKSHTDDEAFKEQINEIEKRLTQTTFRCTKCGFDVDERIFLCPQCHAVESFLPRL</sequence>